<name>W7QE10_9ALTE</name>
<dbReference type="PANTHER" id="PTHR30620:SF77">
    <property type="entry name" value="LYSOSOMAL BETA GLUCOSIDASE-LIKE"/>
    <property type="match status" value="1"/>
</dbReference>
<dbReference type="InterPro" id="IPR017853">
    <property type="entry name" value="GH"/>
</dbReference>
<dbReference type="PANTHER" id="PTHR30620">
    <property type="entry name" value="PERIPLASMIC BETA-GLUCOSIDASE-RELATED"/>
    <property type="match status" value="1"/>
</dbReference>
<dbReference type="InterPro" id="IPR051915">
    <property type="entry name" value="Cellulose_Degrad_GH3"/>
</dbReference>
<dbReference type="Proteomes" id="UP000019276">
    <property type="component" value="Unassembled WGS sequence"/>
</dbReference>
<accession>W7QE10</accession>
<keyword evidence="7" id="KW-1185">Reference proteome</keyword>
<dbReference type="Pfam" id="PF01915">
    <property type="entry name" value="Glyco_hydro_3_C"/>
    <property type="match status" value="1"/>
</dbReference>
<dbReference type="PRINTS" id="PR00133">
    <property type="entry name" value="GLHYDRLASE3"/>
</dbReference>
<evidence type="ECO:0000313" key="6">
    <source>
        <dbReference type="EMBL" id="EWH10166.1"/>
    </source>
</evidence>
<keyword evidence="2" id="KW-0732">Signal</keyword>
<dbReference type="GO" id="GO:0008422">
    <property type="term" value="F:beta-glucosidase activity"/>
    <property type="evidence" value="ECO:0007669"/>
    <property type="project" value="TreeGrafter"/>
</dbReference>
<keyword evidence="1 6" id="KW-0378">Hydrolase</keyword>
<gene>
    <name evidence="6" type="ORF">DS2_09477</name>
</gene>
<dbReference type="SUPFAM" id="SSF51445">
    <property type="entry name" value="(Trans)glycosidases"/>
    <property type="match status" value="1"/>
</dbReference>
<feature type="domain" description="ExoP galactose-binding-like" evidence="5">
    <location>
        <begin position="721"/>
        <end position="857"/>
    </location>
</feature>
<dbReference type="GO" id="GO:0009251">
    <property type="term" value="P:glucan catabolic process"/>
    <property type="evidence" value="ECO:0007669"/>
    <property type="project" value="TreeGrafter"/>
</dbReference>
<evidence type="ECO:0000259" key="3">
    <source>
        <dbReference type="Pfam" id="PF00933"/>
    </source>
</evidence>
<dbReference type="Gene3D" id="2.60.120.430">
    <property type="entry name" value="Galactose-binding lectin"/>
    <property type="match status" value="1"/>
</dbReference>
<dbReference type="InterPro" id="IPR041443">
    <property type="entry name" value="Exop_C"/>
</dbReference>
<evidence type="ECO:0000256" key="1">
    <source>
        <dbReference type="ARBA" id="ARBA00022801"/>
    </source>
</evidence>
<feature type="chain" id="PRO_5004898148" evidence="2">
    <location>
        <begin position="31"/>
        <end position="872"/>
    </location>
</feature>
<dbReference type="eggNOG" id="COG1472">
    <property type="taxonomic scope" value="Bacteria"/>
</dbReference>
<feature type="domain" description="Glycoside hydrolase family 3 N-terminal" evidence="3">
    <location>
        <begin position="86"/>
        <end position="408"/>
    </location>
</feature>
<evidence type="ECO:0000256" key="2">
    <source>
        <dbReference type="SAM" id="SignalP"/>
    </source>
</evidence>
<dbReference type="STRING" id="1328313.DS2_09477"/>
<dbReference type="PATRIC" id="fig|1328313.3.peg.1941"/>
<dbReference type="Pfam" id="PF18559">
    <property type="entry name" value="Exop_C"/>
    <property type="match status" value="1"/>
</dbReference>
<dbReference type="AlphaFoldDB" id="W7QE10"/>
<dbReference type="InterPro" id="IPR036962">
    <property type="entry name" value="Glyco_hydro_3_N_sf"/>
</dbReference>
<dbReference type="Gene3D" id="3.40.50.1700">
    <property type="entry name" value="Glycoside hydrolase family 3 C-terminal domain"/>
    <property type="match status" value="1"/>
</dbReference>
<dbReference type="Pfam" id="PF00933">
    <property type="entry name" value="Glyco_hydro_3"/>
    <property type="match status" value="1"/>
</dbReference>
<feature type="domain" description="Glycoside hydrolase family 3 C-terminal" evidence="4">
    <location>
        <begin position="450"/>
        <end position="664"/>
    </location>
</feature>
<dbReference type="SUPFAM" id="SSF52279">
    <property type="entry name" value="Beta-D-glucan exohydrolase, C-terminal domain"/>
    <property type="match status" value="1"/>
</dbReference>
<dbReference type="InterPro" id="IPR002772">
    <property type="entry name" value="Glyco_hydro_3_C"/>
</dbReference>
<organism evidence="6 7">
    <name type="scientific">Catenovulum agarivorans DS-2</name>
    <dbReference type="NCBI Taxonomy" id="1328313"/>
    <lineage>
        <taxon>Bacteria</taxon>
        <taxon>Pseudomonadati</taxon>
        <taxon>Pseudomonadota</taxon>
        <taxon>Gammaproteobacteria</taxon>
        <taxon>Alteromonadales</taxon>
        <taxon>Alteromonadaceae</taxon>
        <taxon>Catenovulum</taxon>
    </lineage>
</organism>
<reference evidence="6 7" key="1">
    <citation type="journal article" date="2014" name="Genome Announc.">
        <title>Draft Genome Sequence of the Agar-Degrading Bacterium Catenovulum sp. Strain DS-2, Isolated from Intestines of Haliotis diversicolor.</title>
        <authorList>
            <person name="Shan D."/>
            <person name="Li X."/>
            <person name="Gu Z."/>
            <person name="Wei G."/>
            <person name="Gao Z."/>
            <person name="Shao Z."/>
        </authorList>
    </citation>
    <scope>NUCLEOTIDE SEQUENCE [LARGE SCALE GENOMIC DNA]</scope>
    <source>
        <strain evidence="6 7">DS-2</strain>
    </source>
</reference>
<dbReference type="OrthoDB" id="9781691at2"/>
<dbReference type="PROSITE" id="PS51257">
    <property type="entry name" value="PROKAR_LIPOPROTEIN"/>
    <property type="match status" value="1"/>
</dbReference>
<dbReference type="EMBL" id="ARZY01000015">
    <property type="protein sequence ID" value="EWH10166.1"/>
    <property type="molecule type" value="Genomic_DNA"/>
</dbReference>
<comment type="caution">
    <text evidence="6">The sequence shown here is derived from an EMBL/GenBank/DDBJ whole genome shotgun (WGS) entry which is preliminary data.</text>
</comment>
<proteinExistence type="predicted"/>
<feature type="signal peptide" evidence="2">
    <location>
        <begin position="1"/>
        <end position="30"/>
    </location>
</feature>
<evidence type="ECO:0000313" key="7">
    <source>
        <dbReference type="Proteomes" id="UP000019276"/>
    </source>
</evidence>
<dbReference type="InterPro" id="IPR036881">
    <property type="entry name" value="Glyco_hydro_3_C_sf"/>
</dbReference>
<dbReference type="RefSeq" id="WP_035014504.1">
    <property type="nucleotide sequence ID" value="NZ_ARZY01000015.1"/>
</dbReference>
<dbReference type="InterPro" id="IPR001764">
    <property type="entry name" value="Glyco_hydro_3_N"/>
</dbReference>
<sequence length="872" mass="95500">MFSTSERRLALKAQATNILLFIIASGLLSACSESANQTVSSTTSTEKQALSLEGRDAKVYWPNANTKLKRDPAVEKQVADILASMTLEQKVAQMIQPEIGYLTLEQMRKYGFGSYLNGGNTAPYGNKTATPQEWLKFADEMYEASTDDSLDGSKIPAIWGTDAMHGHSNVSGTTLFPHNIGLGAMNNPEHIRKIGDATAKEVAVTGIEWSFAPTVAVVQDDRWGRTYESYSEKPEIVKAYATAMVEGIQGEIGVDFLQGYRRIATAKHFVGDGGTLNGIDRGDTIASEEAMRDIHAAGYFTAIEAGVQSVMASFNSWKGKRLHGHKYLLTDVLKEQMGFDGFVVSDWNGHKFVDGCDLEQCANAINAGVDVLMVPEHYEAFYHNTVAQVKSGEIPMSRIDDAVTRFLRAKVRWGLFEKGKPSTRILANDLSVFGAKPHRELARQAVRESLVLLKNNQQILPLNPKQKILIAGDAADNMAKQAGGWSVSWQGTDNTNEDFPGATTVYAGLKNAIEQAGGKVEFDVAGNYQTKPDVAVVVIGEPPYAEWFGDIQYIEYQKQNKADLALLKKLKADGIPVVTVFISGRPLWMNKEINMSDAFVAAWLPGSEGQGVADVILAKANGDINYDFKGKLSFSWPKYDNQVILNPHDENYDPLFAYGFGLTYQDKVELAKLDETSRVKLQKSTNMGYALFYRQLAPELNWVLGDKTNWSVIVNGPAGTTENSDNLTVQGINLAYQEDARRFVWSGGADASAKLAYNGQQDMTEFVEADSVFNFDLRIDKAASDKVTMGLFCQAEQTGCAGEVDITDFVNQQKVGHWVNVSVDVSCLAGTDKVSSVKTAWKLQTAGELGLAVSNLAIQKTDGKKAQFSVCN</sequence>
<evidence type="ECO:0000259" key="4">
    <source>
        <dbReference type="Pfam" id="PF01915"/>
    </source>
</evidence>
<dbReference type="Gene3D" id="3.20.20.300">
    <property type="entry name" value="Glycoside hydrolase, family 3, N-terminal domain"/>
    <property type="match status" value="1"/>
</dbReference>
<protein>
    <submittedName>
        <fullName evidence="6">Family 3 glycoside hydrolase</fullName>
    </submittedName>
</protein>
<evidence type="ECO:0000259" key="5">
    <source>
        <dbReference type="Pfam" id="PF18559"/>
    </source>
</evidence>